<evidence type="ECO:0000256" key="1">
    <source>
        <dbReference type="ARBA" id="ARBA00023015"/>
    </source>
</evidence>
<sequence length="199" mass="21946">MARRKEHSHDEIRQMAIAEVQEALARGEGEQLSLRRIATQIGYAPSTLINIFGSYNYLLLAVSEASLQQLLGNLVCDSPSSPLTALEQMARRYAEFALAAPDRFRLLFELQLSTAEPLPEHHSALIEQLLSLPLPHLALQLRRDADTLITEARLLWGAIHGLVSLALTDKLFGGEHTLGSLVCQQVRTLIAGFESGRNA</sequence>
<dbReference type="InterPro" id="IPR036271">
    <property type="entry name" value="Tet_transcr_reg_TetR-rel_C_sf"/>
</dbReference>
<accession>A0A974XKZ7</accession>
<name>A0A974XKZ7_9GAMM</name>
<dbReference type="InterPro" id="IPR025996">
    <property type="entry name" value="MT1864/Rv1816-like_C"/>
</dbReference>
<feature type="domain" description="HTH-type transcriptional regulator MT1864/Rv1816-like C-terminal" evidence="3">
    <location>
        <begin position="86"/>
        <end position="173"/>
    </location>
</feature>
<organism evidence="4 5">
    <name type="scientific">Shewanella cyperi</name>
    <dbReference type="NCBI Taxonomy" id="2814292"/>
    <lineage>
        <taxon>Bacteria</taxon>
        <taxon>Pseudomonadati</taxon>
        <taxon>Pseudomonadota</taxon>
        <taxon>Gammaproteobacteria</taxon>
        <taxon>Alteromonadales</taxon>
        <taxon>Shewanellaceae</taxon>
        <taxon>Shewanella</taxon>
    </lineage>
</organism>
<proteinExistence type="predicted"/>
<evidence type="ECO:0000313" key="5">
    <source>
        <dbReference type="Proteomes" id="UP000663281"/>
    </source>
</evidence>
<keyword evidence="5" id="KW-1185">Reference proteome</keyword>
<evidence type="ECO:0000313" key="4">
    <source>
        <dbReference type="EMBL" id="QSX30254.1"/>
    </source>
</evidence>
<protein>
    <submittedName>
        <fullName evidence="4">TetR/AcrR family transcriptional regulator</fullName>
    </submittedName>
</protein>
<keyword evidence="1" id="KW-0805">Transcription regulation</keyword>
<evidence type="ECO:0000259" key="3">
    <source>
        <dbReference type="Pfam" id="PF13305"/>
    </source>
</evidence>
<gene>
    <name evidence="4" type="ORF">JYB88_00830</name>
</gene>
<dbReference type="KEGG" id="scyp:JYB88_00830"/>
<dbReference type="SUPFAM" id="SSF48498">
    <property type="entry name" value="Tetracyclin repressor-like, C-terminal domain"/>
    <property type="match status" value="1"/>
</dbReference>
<dbReference type="Pfam" id="PF13305">
    <property type="entry name" value="TetR_C_33"/>
    <property type="match status" value="1"/>
</dbReference>
<dbReference type="AlphaFoldDB" id="A0A974XKZ7"/>
<reference evidence="4 5" key="1">
    <citation type="submission" date="2021-03" db="EMBL/GenBank/DDBJ databases">
        <title>Novel species identification of genus Shewanella.</title>
        <authorList>
            <person name="Liu G."/>
            <person name="Zhang Q."/>
        </authorList>
    </citation>
    <scope>NUCLEOTIDE SEQUENCE [LARGE SCALE GENOMIC DNA]</scope>
    <source>
        <strain evidence="4 5">FJAT-53726</strain>
    </source>
</reference>
<dbReference type="Gene3D" id="1.10.357.10">
    <property type="entry name" value="Tetracycline Repressor, domain 2"/>
    <property type="match status" value="1"/>
</dbReference>
<dbReference type="Proteomes" id="UP000663281">
    <property type="component" value="Chromosome"/>
</dbReference>
<dbReference type="SUPFAM" id="SSF46689">
    <property type="entry name" value="Homeodomain-like"/>
    <property type="match status" value="1"/>
</dbReference>
<keyword evidence="2" id="KW-0804">Transcription</keyword>
<dbReference type="EMBL" id="CP071504">
    <property type="protein sequence ID" value="QSX30254.1"/>
    <property type="molecule type" value="Genomic_DNA"/>
</dbReference>
<evidence type="ECO:0000256" key="2">
    <source>
        <dbReference type="ARBA" id="ARBA00023163"/>
    </source>
</evidence>
<dbReference type="InterPro" id="IPR009057">
    <property type="entry name" value="Homeodomain-like_sf"/>
</dbReference>
<dbReference type="RefSeq" id="WP_207325179.1">
    <property type="nucleotide sequence ID" value="NZ_CP071504.1"/>
</dbReference>